<dbReference type="PROSITE" id="PS51755">
    <property type="entry name" value="OMPR_PHOB"/>
    <property type="match status" value="1"/>
</dbReference>
<dbReference type="InterPro" id="IPR001867">
    <property type="entry name" value="OmpR/PhoB-type_DNA-bd"/>
</dbReference>
<dbReference type="Gene3D" id="1.10.10.10">
    <property type="entry name" value="Winged helix-like DNA-binding domain superfamily/Winged helix DNA-binding domain"/>
    <property type="match status" value="1"/>
</dbReference>
<name>B8ESP8_METSB</name>
<dbReference type="Gene3D" id="1.25.40.10">
    <property type="entry name" value="Tetratricopeptide repeat domain"/>
    <property type="match status" value="1"/>
</dbReference>
<dbReference type="eggNOG" id="COG5616">
    <property type="taxonomic scope" value="Bacteria"/>
</dbReference>
<dbReference type="eggNOG" id="COG3710">
    <property type="taxonomic scope" value="Bacteria"/>
</dbReference>
<dbReference type="HOGENOM" id="CLU_019981_4_0_5"/>
<evidence type="ECO:0000256" key="1">
    <source>
        <dbReference type="ARBA" id="ARBA00023125"/>
    </source>
</evidence>
<dbReference type="InterPro" id="IPR036388">
    <property type="entry name" value="WH-like_DNA-bd_sf"/>
</dbReference>
<dbReference type="GO" id="GO:0003677">
    <property type="term" value="F:DNA binding"/>
    <property type="evidence" value="ECO:0007669"/>
    <property type="project" value="UniProtKB-UniRule"/>
</dbReference>
<dbReference type="Proteomes" id="UP000002257">
    <property type="component" value="Chromosome"/>
</dbReference>
<dbReference type="SUPFAM" id="SSF81901">
    <property type="entry name" value="HCP-like"/>
    <property type="match status" value="1"/>
</dbReference>
<organism evidence="4 5">
    <name type="scientific">Methylocella silvestris (strain DSM 15510 / CIP 108128 / LMG 27833 / NCIMB 13906 / BL2)</name>
    <dbReference type="NCBI Taxonomy" id="395965"/>
    <lineage>
        <taxon>Bacteria</taxon>
        <taxon>Pseudomonadati</taxon>
        <taxon>Pseudomonadota</taxon>
        <taxon>Alphaproteobacteria</taxon>
        <taxon>Hyphomicrobiales</taxon>
        <taxon>Beijerinckiaceae</taxon>
        <taxon>Methylocella</taxon>
    </lineage>
</organism>
<dbReference type="RefSeq" id="WP_012590453.1">
    <property type="nucleotide sequence ID" value="NC_011666.1"/>
</dbReference>
<dbReference type="AlphaFoldDB" id="B8ESP8"/>
<reference evidence="4 5" key="1">
    <citation type="journal article" date="2010" name="J. Bacteriol.">
        <title>Complete genome sequence of the aerobic facultative methanotroph Methylocella silvestris BL2.</title>
        <authorList>
            <person name="Chen Y."/>
            <person name="Crombie A."/>
            <person name="Rahman M.T."/>
            <person name="Dedysh S.N."/>
            <person name="Liesack W."/>
            <person name="Stott M.B."/>
            <person name="Alam M."/>
            <person name="Theisen A.R."/>
            <person name="Murrell J.C."/>
            <person name="Dunfield P.F."/>
        </authorList>
    </citation>
    <scope>NUCLEOTIDE SEQUENCE [LARGE SCALE GENOMIC DNA]</scope>
    <source>
        <strain evidence="5">DSM 15510 / CIP 108128 / LMG 27833 / NCIMB 13906 / BL2</strain>
    </source>
</reference>
<dbReference type="EMBL" id="CP001280">
    <property type="protein sequence ID" value="ACK50383.1"/>
    <property type="molecule type" value="Genomic_DNA"/>
</dbReference>
<dbReference type="CDD" id="cd00383">
    <property type="entry name" value="trans_reg_C"/>
    <property type="match status" value="1"/>
</dbReference>
<protein>
    <submittedName>
        <fullName evidence="4">Transcriptional regulator domain protein</fullName>
    </submittedName>
</protein>
<dbReference type="Pfam" id="PF00486">
    <property type="entry name" value="Trans_reg_C"/>
    <property type="match status" value="1"/>
</dbReference>
<dbReference type="KEGG" id="msl:Msil_1418"/>
<feature type="domain" description="OmpR/PhoB-type" evidence="3">
    <location>
        <begin position="1"/>
        <end position="98"/>
    </location>
</feature>
<gene>
    <name evidence="4" type="ordered locus">Msil_1418</name>
</gene>
<keyword evidence="5" id="KW-1185">Reference proteome</keyword>
<dbReference type="GO" id="GO:0000160">
    <property type="term" value="P:phosphorelay signal transduction system"/>
    <property type="evidence" value="ECO:0007669"/>
    <property type="project" value="InterPro"/>
</dbReference>
<dbReference type="InterPro" id="IPR011990">
    <property type="entry name" value="TPR-like_helical_dom_sf"/>
</dbReference>
<dbReference type="SMART" id="SM00862">
    <property type="entry name" value="Trans_reg_C"/>
    <property type="match status" value="1"/>
</dbReference>
<dbReference type="GO" id="GO:0006355">
    <property type="term" value="P:regulation of DNA-templated transcription"/>
    <property type="evidence" value="ECO:0007669"/>
    <property type="project" value="InterPro"/>
</dbReference>
<dbReference type="SUPFAM" id="SSF46894">
    <property type="entry name" value="C-terminal effector domain of the bipartite response regulators"/>
    <property type="match status" value="1"/>
</dbReference>
<dbReference type="OrthoDB" id="9807521at2"/>
<accession>B8ESP8</accession>
<keyword evidence="1 2" id="KW-0238">DNA-binding</keyword>
<feature type="DNA-binding region" description="OmpR/PhoB-type" evidence="2">
    <location>
        <begin position="1"/>
        <end position="98"/>
    </location>
</feature>
<dbReference type="STRING" id="395965.Msil_1418"/>
<sequence>MIYLFEDFELDTARVELRTNGVAIAIEPQVFALLCFLVESRDRVATKEEIVARVWNGRVISDSAIASRIKSARRALGDDGGAQRLIRTIHGIGFRFVADVRLAATRIESIAPTAETAPDTDRSQAVETSRPSIAVLPFRLLGAADPQFSIGDALPHDLITELSRLRWLFVIARGSSFRFRGAEPDVGRVRTALNVRYCLSGVVEIHHSAMIISVELSDAEDSGVVWSERFRTQASAVHEIREEIVRAVINALELQIPLNEARRARLKSPERLDAWSAYHLGLHHMYRFNKADNSVATALFERAAAMEPGFARAYAGLSFTHFQSAFLSYADNVSEAANLAQRAAEQSLERDPVDPFGNFTMGRAFWLCGDLDASLPWLERANALNPNYAQAKYSRAWAQALLGNAASSRANVDEALALSPLDPLLYGMFGVRAFSHLVMGESAEAAEWAERAARSPGAHALIEMIAVLAHGLNGNDARAKAWARSARARVCDLNKAAFLRAFPFRDQLMLKRVSDELERFGF</sequence>
<evidence type="ECO:0000256" key="2">
    <source>
        <dbReference type="PROSITE-ProRule" id="PRU01091"/>
    </source>
</evidence>
<evidence type="ECO:0000259" key="3">
    <source>
        <dbReference type="PROSITE" id="PS51755"/>
    </source>
</evidence>
<dbReference type="eggNOG" id="COG0457">
    <property type="taxonomic scope" value="Bacteria"/>
</dbReference>
<proteinExistence type="predicted"/>
<dbReference type="InterPro" id="IPR016032">
    <property type="entry name" value="Sig_transdc_resp-reg_C-effctor"/>
</dbReference>
<evidence type="ECO:0000313" key="5">
    <source>
        <dbReference type="Proteomes" id="UP000002257"/>
    </source>
</evidence>
<evidence type="ECO:0000313" key="4">
    <source>
        <dbReference type="EMBL" id="ACK50383.1"/>
    </source>
</evidence>